<dbReference type="SUPFAM" id="SSF55785">
    <property type="entry name" value="PYP-like sensor domain (PAS domain)"/>
    <property type="match status" value="3"/>
</dbReference>
<evidence type="ECO:0000259" key="9">
    <source>
        <dbReference type="PROSITE" id="PS50112"/>
    </source>
</evidence>
<dbReference type="CDD" id="cd17580">
    <property type="entry name" value="REC_2_DhkD-like"/>
    <property type="match status" value="1"/>
</dbReference>
<keyword evidence="4" id="KW-0808">Transferase</keyword>
<dbReference type="InterPro" id="IPR004358">
    <property type="entry name" value="Sig_transdc_His_kin-like_C"/>
</dbReference>
<dbReference type="NCBIfam" id="TIGR00229">
    <property type="entry name" value="sensory_box"/>
    <property type="match status" value="3"/>
</dbReference>
<keyword evidence="12" id="KW-1185">Reference proteome</keyword>
<dbReference type="InterPro" id="IPR013656">
    <property type="entry name" value="PAS_4"/>
</dbReference>
<evidence type="ECO:0000259" key="8">
    <source>
        <dbReference type="PROSITE" id="PS50110"/>
    </source>
</evidence>
<dbReference type="AlphaFoldDB" id="A0A975RB60"/>
<dbReference type="InterPro" id="IPR036890">
    <property type="entry name" value="HATPase_C_sf"/>
</dbReference>
<dbReference type="SMART" id="SM00086">
    <property type="entry name" value="PAC"/>
    <property type="match status" value="2"/>
</dbReference>
<dbReference type="SUPFAM" id="SSF47384">
    <property type="entry name" value="Homodimeric domain of signal transducing histidine kinase"/>
    <property type="match status" value="1"/>
</dbReference>
<dbReference type="Gene3D" id="1.10.287.130">
    <property type="match status" value="1"/>
</dbReference>
<keyword evidence="5" id="KW-0418">Kinase</keyword>
<feature type="domain" description="PAC" evidence="10">
    <location>
        <begin position="232"/>
        <end position="287"/>
    </location>
</feature>
<dbReference type="PROSITE" id="PS50110">
    <property type="entry name" value="RESPONSE_REGULATORY"/>
    <property type="match status" value="2"/>
</dbReference>
<evidence type="ECO:0000256" key="4">
    <source>
        <dbReference type="ARBA" id="ARBA00022679"/>
    </source>
</evidence>
<evidence type="ECO:0000256" key="3">
    <source>
        <dbReference type="ARBA" id="ARBA00022553"/>
    </source>
</evidence>
<dbReference type="SMART" id="SM00091">
    <property type="entry name" value="PAS"/>
    <property type="match status" value="3"/>
</dbReference>
<dbReference type="InterPro" id="IPR000700">
    <property type="entry name" value="PAS-assoc_C"/>
</dbReference>
<dbReference type="InterPro" id="IPR003594">
    <property type="entry name" value="HATPase_dom"/>
</dbReference>
<dbReference type="CDD" id="cd00156">
    <property type="entry name" value="REC"/>
    <property type="match status" value="1"/>
</dbReference>
<feature type="domain" description="Response regulatory" evidence="8">
    <location>
        <begin position="991"/>
        <end position="1107"/>
    </location>
</feature>
<dbReference type="InterPro" id="IPR003661">
    <property type="entry name" value="HisK_dim/P_dom"/>
</dbReference>
<feature type="modified residue" description="4-aspartylphosphate" evidence="6">
    <location>
        <position position="1040"/>
    </location>
</feature>
<feature type="domain" description="PAC" evidence="10">
    <location>
        <begin position="359"/>
        <end position="413"/>
    </location>
</feature>
<dbReference type="Gene3D" id="3.30.565.10">
    <property type="entry name" value="Histidine kinase-like ATPase, C-terminal domain"/>
    <property type="match status" value="1"/>
</dbReference>
<proteinExistence type="predicted"/>
<dbReference type="CDD" id="cd00075">
    <property type="entry name" value="HATPase"/>
    <property type="match status" value="1"/>
</dbReference>
<dbReference type="SMART" id="SM00448">
    <property type="entry name" value="REC"/>
    <property type="match status" value="2"/>
</dbReference>
<dbReference type="PROSITE" id="PS50109">
    <property type="entry name" value="HIS_KIN"/>
    <property type="match status" value="1"/>
</dbReference>
<feature type="domain" description="Histidine kinase" evidence="7">
    <location>
        <begin position="752"/>
        <end position="970"/>
    </location>
</feature>
<dbReference type="Gene3D" id="3.30.450.20">
    <property type="entry name" value="PAS domain"/>
    <property type="match status" value="3"/>
</dbReference>
<feature type="domain" description="PAC" evidence="10">
    <location>
        <begin position="682"/>
        <end position="734"/>
    </location>
</feature>
<dbReference type="InterPro" id="IPR003018">
    <property type="entry name" value="GAF"/>
</dbReference>
<evidence type="ECO:0000256" key="1">
    <source>
        <dbReference type="ARBA" id="ARBA00000085"/>
    </source>
</evidence>
<dbReference type="Pfam" id="PF00512">
    <property type="entry name" value="HisKA"/>
    <property type="match status" value="1"/>
</dbReference>
<dbReference type="CDD" id="cd00130">
    <property type="entry name" value="PAS"/>
    <property type="match status" value="2"/>
</dbReference>
<dbReference type="SUPFAM" id="SSF52172">
    <property type="entry name" value="CheY-like"/>
    <property type="match status" value="2"/>
</dbReference>
<dbReference type="CDD" id="cd00082">
    <property type="entry name" value="HisKA"/>
    <property type="match status" value="1"/>
</dbReference>
<organism evidence="11 12">
    <name type="scientific">Methylomonas paludis</name>
    <dbReference type="NCBI Taxonomy" id="1173101"/>
    <lineage>
        <taxon>Bacteria</taxon>
        <taxon>Pseudomonadati</taxon>
        <taxon>Pseudomonadota</taxon>
        <taxon>Gammaproteobacteria</taxon>
        <taxon>Methylococcales</taxon>
        <taxon>Methylococcaceae</taxon>
        <taxon>Methylomonas</taxon>
    </lineage>
</organism>
<dbReference type="KEGG" id="mpad:KEF85_06310"/>
<feature type="domain" description="Response regulatory" evidence="8">
    <location>
        <begin position="29"/>
        <end position="150"/>
    </location>
</feature>
<evidence type="ECO:0000256" key="2">
    <source>
        <dbReference type="ARBA" id="ARBA00012438"/>
    </source>
</evidence>
<dbReference type="InterPro" id="IPR029016">
    <property type="entry name" value="GAF-like_dom_sf"/>
</dbReference>
<dbReference type="EMBL" id="CP073754">
    <property type="protein sequence ID" value="QWF72063.1"/>
    <property type="molecule type" value="Genomic_DNA"/>
</dbReference>
<dbReference type="PROSITE" id="PS50113">
    <property type="entry name" value="PAC"/>
    <property type="match status" value="3"/>
</dbReference>
<dbReference type="InterPro" id="IPR000014">
    <property type="entry name" value="PAS"/>
</dbReference>
<protein>
    <recommendedName>
        <fullName evidence="2">histidine kinase</fullName>
        <ecNumber evidence="2">2.7.13.3</ecNumber>
    </recommendedName>
</protein>
<name>A0A975RB60_9GAMM</name>
<dbReference type="Gene3D" id="3.30.450.40">
    <property type="match status" value="1"/>
</dbReference>
<dbReference type="Pfam" id="PF08448">
    <property type="entry name" value="PAS_4"/>
    <property type="match status" value="2"/>
</dbReference>
<comment type="catalytic activity">
    <reaction evidence="1">
        <text>ATP + protein L-histidine = ADP + protein N-phospho-L-histidine.</text>
        <dbReference type="EC" id="2.7.13.3"/>
    </reaction>
</comment>
<evidence type="ECO:0000313" key="11">
    <source>
        <dbReference type="EMBL" id="QWF72063.1"/>
    </source>
</evidence>
<dbReference type="InterPro" id="IPR001789">
    <property type="entry name" value="Sig_transdc_resp-reg_receiver"/>
</dbReference>
<dbReference type="Proteomes" id="UP000676649">
    <property type="component" value="Chromosome"/>
</dbReference>
<dbReference type="EC" id="2.7.13.3" evidence="2"/>
<dbReference type="InterPro" id="IPR005467">
    <property type="entry name" value="His_kinase_dom"/>
</dbReference>
<gene>
    <name evidence="11" type="ORF">KEF85_06310</name>
</gene>
<sequence length="1109" mass="123344">MKSADAVESDSTLKIGGLNAANQPNQVWRVLIVDGSAADRAELKQMLLCGSNRLYQLNEVETGAACLQICLESNDNRPDCVILDDHLSDYTAEEILFALGGADAPCCPILVLTESSRQINSSTILKQGAQDFIHKNWLNPESLARAVENTIERFWLNQELKSSHRRFKAYLENSALIAWMKDEHGRFNYLSQNFEIRFNARLEDWKGKTDYDFWPEDMADKFRQNDLEVLNTAQPLELVEQALNTDGSISWWLVSKFPFKGPTGSMFVGGMAVDITERKQAELALAESEEFNRSVLENSADCIKVIDRAGNVILMNRQGQSAMEVDDPAHILGKPWVGLWPESSQTLVENALETARLRGKAQFQGFRPTAKNTPKWWDVVVTVVLDSAGLPKRFISISRDITERKQAEDRLRLAAEADAFFIALSDALRSLSDPELIQAKATRLLGEFLRADRVHYAEVIENGATGLVSVDYCARVECCPGTDHCASADYCTSRDCCPGLSSVVGRHHLDDYGPVAMAEIRAGRTLVIANVVEDKRLTAEEKILTAKLGIGAYVLVPLVKSFQLVALLAVHQIQPRNWTNAEIDQIQETANRTWEAVERGLILNKLRASETRLAAIVQQATAGLVETDLSGRIILVNDHFCEIVGRPRKELMSLRWQDIAYQDDIAVSVALFQQCVSEGSDFTLETRYLRPNGDIVWVSNKVSLLRGTNGQIISALAVSFDISERKRNDMLLSEQAKLLNENDKRKDEFLAMLAHELRNPLAPIRNAVEILKIAEAAPARVNWCTDIIERQVNHLIGLVDDLLDVSRINRGLIVLKKEILEIQDIIKPALETNQPLLDKRRQKFSMTLPAKPVWIAGDRIRLAQILMNLINNAAKYTQEQGEIRLSVETSDHKVLIRVSDNGFGIDQAAIPYVFNLFYQVEHNLDHSQGGLGIGLSLVRRLVEMHDGDIQAFSAGKDQGSEFVISLPRVIPNATTATVLTAPLAASSRKLGILVVDDNHDIAETLAALLEIDGYQVWIANDGPSAIALAQTELPDVILLDIGLPGMSGYEVAQTLRQNSRLAVTLLIAMSGYGQFDDKEKSRVAGINAHLVKPVDYEIIRKMLLNYHAG</sequence>
<dbReference type="SUPFAM" id="SSF55874">
    <property type="entry name" value="ATPase domain of HSP90 chaperone/DNA topoisomerase II/histidine kinase"/>
    <property type="match status" value="1"/>
</dbReference>
<dbReference type="GO" id="GO:0005886">
    <property type="term" value="C:plasma membrane"/>
    <property type="evidence" value="ECO:0007669"/>
    <property type="project" value="UniProtKB-ARBA"/>
</dbReference>
<dbReference type="Pfam" id="PF00072">
    <property type="entry name" value="Response_reg"/>
    <property type="match status" value="2"/>
</dbReference>
<dbReference type="SMART" id="SM00065">
    <property type="entry name" value="GAF"/>
    <property type="match status" value="1"/>
</dbReference>
<dbReference type="PANTHER" id="PTHR43547">
    <property type="entry name" value="TWO-COMPONENT HISTIDINE KINASE"/>
    <property type="match status" value="1"/>
</dbReference>
<dbReference type="Pfam" id="PF02518">
    <property type="entry name" value="HATPase_c"/>
    <property type="match status" value="1"/>
</dbReference>
<dbReference type="InterPro" id="IPR036097">
    <property type="entry name" value="HisK_dim/P_sf"/>
</dbReference>
<dbReference type="InterPro" id="IPR001610">
    <property type="entry name" value="PAC"/>
</dbReference>
<evidence type="ECO:0000256" key="6">
    <source>
        <dbReference type="PROSITE-ProRule" id="PRU00169"/>
    </source>
</evidence>
<evidence type="ECO:0000256" key="5">
    <source>
        <dbReference type="ARBA" id="ARBA00022777"/>
    </source>
</evidence>
<dbReference type="Pfam" id="PF08447">
    <property type="entry name" value="PAS_3"/>
    <property type="match status" value="1"/>
</dbReference>
<feature type="modified residue" description="4-aspartylphosphate" evidence="6">
    <location>
        <position position="84"/>
    </location>
</feature>
<dbReference type="Pfam" id="PF01590">
    <property type="entry name" value="GAF"/>
    <property type="match status" value="1"/>
</dbReference>
<accession>A0A975RB60</accession>
<dbReference type="PRINTS" id="PR00344">
    <property type="entry name" value="BCTRLSENSOR"/>
</dbReference>
<dbReference type="SMART" id="SM00387">
    <property type="entry name" value="HATPase_c"/>
    <property type="match status" value="1"/>
</dbReference>
<reference evidence="11" key="1">
    <citation type="submission" date="2021-04" db="EMBL/GenBank/DDBJ databases">
        <title>Draft genome sequence data of methanotrophic Methylovulum sp. strain S1L and Methylomonas sp. strain S2AM isolated from boreal lake water columns.</title>
        <authorList>
            <person name="Rissanen A.J."/>
            <person name="Mangayil R."/>
            <person name="Svenning M.M."/>
            <person name="Khanongnuch R."/>
        </authorList>
    </citation>
    <scope>NUCLEOTIDE SEQUENCE</scope>
    <source>
        <strain evidence="11">S2AM</strain>
    </source>
</reference>
<dbReference type="PANTHER" id="PTHR43547:SF2">
    <property type="entry name" value="HYBRID SIGNAL TRANSDUCTION HISTIDINE KINASE C"/>
    <property type="match status" value="1"/>
</dbReference>
<keyword evidence="3 6" id="KW-0597">Phosphoprotein</keyword>
<dbReference type="PROSITE" id="PS50112">
    <property type="entry name" value="PAS"/>
    <property type="match status" value="1"/>
</dbReference>
<dbReference type="RefSeq" id="WP_215584142.1">
    <property type="nucleotide sequence ID" value="NZ_CP073754.1"/>
</dbReference>
<dbReference type="Gene3D" id="3.40.50.2300">
    <property type="match status" value="2"/>
</dbReference>
<evidence type="ECO:0000259" key="10">
    <source>
        <dbReference type="PROSITE" id="PS50113"/>
    </source>
</evidence>
<dbReference type="SUPFAM" id="SSF55781">
    <property type="entry name" value="GAF domain-like"/>
    <property type="match status" value="1"/>
</dbReference>
<dbReference type="FunFam" id="3.30.565.10:FF:000006">
    <property type="entry name" value="Sensor histidine kinase WalK"/>
    <property type="match status" value="1"/>
</dbReference>
<dbReference type="InterPro" id="IPR013655">
    <property type="entry name" value="PAS_fold_3"/>
</dbReference>
<feature type="domain" description="PAS" evidence="9">
    <location>
        <begin position="609"/>
        <end position="679"/>
    </location>
</feature>
<dbReference type="InterPro" id="IPR035965">
    <property type="entry name" value="PAS-like_dom_sf"/>
</dbReference>
<dbReference type="GO" id="GO:0000155">
    <property type="term" value="F:phosphorelay sensor kinase activity"/>
    <property type="evidence" value="ECO:0007669"/>
    <property type="project" value="InterPro"/>
</dbReference>
<dbReference type="SMART" id="SM00388">
    <property type="entry name" value="HisKA"/>
    <property type="match status" value="1"/>
</dbReference>
<dbReference type="InterPro" id="IPR011006">
    <property type="entry name" value="CheY-like_superfamily"/>
</dbReference>
<evidence type="ECO:0000313" key="12">
    <source>
        <dbReference type="Proteomes" id="UP000676649"/>
    </source>
</evidence>
<evidence type="ECO:0000259" key="7">
    <source>
        <dbReference type="PROSITE" id="PS50109"/>
    </source>
</evidence>